<evidence type="ECO:0000256" key="1">
    <source>
        <dbReference type="SAM" id="Phobius"/>
    </source>
</evidence>
<dbReference type="EMBL" id="VDCQ01000038">
    <property type="protein sequence ID" value="TNJ63768.1"/>
    <property type="molecule type" value="Genomic_DNA"/>
</dbReference>
<comment type="caution">
    <text evidence="2">The sequence shown here is derived from an EMBL/GenBank/DDBJ whole genome shotgun (WGS) entry which is preliminary data.</text>
</comment>
<gene>
    <name evidence="2" type="ORF">FE784_23910</name>
</gene>
<protein>
    <recommendedName>
        <fullName evidence="4">DUF5640 domain-containing protein</fullName>
    </recommendedName>
</protein>
<reference evidence="2 3" key="1">
    <citation type="submission" date="2019-05" db="EMBL/GenBank/DDBJ databases">
        <title>We sequenced the genome of Paenibacillus hemerocallicola KCTC 33185 for further insight into its adaptation and study the phylogeny of Paenibacillus.</title>
        <authorList>
            <person name="Narsing Rao M.P."/>
        </authorList>
    </citation>
    <scope>NUCLEOTIDE SEQUENCE [LARGE SCALE GENOMIC DNA]</scope>
    <source>
        <strain evidence="2 3">KCTC 33185</strain>
    </source>
</reference>
<evidence type="ECO:0000313" key="3">
    <source>
        <dbReference type="Proteomes" id="UP000307943"/>
    </source>
</evidence>
<dbReference type="Proteomes" id="UP000307943">
    <property type="component" value="Unassembled WGS sequence"/>
</dbReference>
<accession>A0A5C4T3X5</accession>
<evidence type="ECO:0000313" key="2">
    <source>
        <dbReference type="EMBL" id="TNJ63768.1"/>
    </source>
</evidence>
<keyword evidence="1" id="KW-0812">Transmembrane</keyword>
<sequence>MRRGITIIQKRKMIIVVVIAILIISGAFFYYSLFNKERDISELIVGEWIDNTGLKSVFNEDMTMVYLYSSDVEIKGQYEFITGSVMVWTLQRVYAPNDKLIFKYTIKNKNEITLEDMYYNANKELVSSNNPILTLTRD</sequence>
<feature type="transmembrane region" description="Helical" evidence="1">
    <location>
        <begin position="12"/>
        <end position="33"/>
    </location>
</feature>
<dbReference type="AlphaFoldDB" id="A0A5C4T3X5"/>
<name>A0A5C4T3X5_9BACL</name>
<keyword evidence="1" id="KW-0472">Membrane</keyword>
<dbReference type="RefSeq" id="WP_139604780.1">
    <property type="nucleotide sequence ID" value="NZ_VDCQ01000038.1"/>
</dbReference>
<keyword evidence="1" id="KW-1133">Transmembrane helix</keyword>
<evidence type="ECO:0008006" key="4">
    <source>
        <dbReference type="Google" id="ProtNLM"/>
    </source>
</evidence>
<keyword evidence="3" id="KW-1185">Reference proteome</keyword>
<organism evidence="2 3">
    <name type="scientific">Paenibacillus hemerocallicola</name>
    <dbReference type="NCBI Taxonomy" id="1172614"/>
    <lineage>
        <taxon>Bacteria</taxon>
        <taxon>Bacillati</taxon>
        <taxon>Bacillota</taxon>
        <taxon>Bacilli</taxon>
        <taxon>Bacillales</taxon>
        <taxon>Paenibacillaceae</taxon>
        <taxon>Paenibacillus</taxon>
    </lineage>
</organism>
<proteinExistence type="predicted"/>